<dbReference type="SMART" id="SM00345">
    <property type="entry name" value="HTH_GNTR"/>
    <property type="match status" value="1"/>
</dbReference>
<dbReference type="SUPFAM" id="SSF53822">
    <property type="entry name" value="Periplasmic binding protein-like I"/>
    <property type="match status" value="1"/>
</dbReference>
<accession>A0A517VSS6</accession>
<evidence type="ECO:0000313" key="7">
    <source>
        <dbReference type="Proteomes" id="UP000318704"/>
    </source>
</evidence>
<dbReference type="AlphaFoldDB" id="A0A517VSS6"/>
<reference evidence="6 7" key="1">
    <citation type="submission" date="2019-03" db="EMBL/GenBank/DDBJ databases">
        <title>Deep-cultivation of Planctomycetes and their phenomic and genomic characterization uncovers novel biology.</title>
        <authorList>
            <person name="Wiegand S."/>
            <person name="Jogler M."/>
            <person name="Boedeker C."/>
            <person name="Pinto D."/>
            <person name="Vollmers J."/>
            <person name="Rivas-Marin E."/>
            <person name="Kohn T."/>
            <person name="Peeters S.H."/>
            <person name="Heuer A."/>
            <person name="Rast P."/>
            <person name="Oberbeckmann S."/>
            <person name="Bunk B."/>
            <person name="Jeske O."/>
            <person name="Meyerdierks A."/>
            <person name="Storesund J.E."/>
            <person name="Kallscheuer N."/>
            <person name="Luecker S."/>
            <person name="Lage O.M."/>
            <person name="Pohl T."/>
            <person name="Merkel B.J."/>
            <person name="Hornburger P."/>
            <person name="Mueller R.-W."/>
            <person name="Bruemmer F."/>
            <person name="Labrenz M."/>
            <person name="Spormann A.M."/>
            <person name="Op den Camp H."/>
            <person name="Overmann J."/>
            <person name="Amann R."/>
            <person name="Jetten M.S.M."/>
            <person name="Mascher T."/>
            <person name="Medema M.H."/>
            <person name="Devos D.P."/>
            <person name="Kaster A.-K."/>
            <person name="Ovreas L."/>
            <person name="Rohde M."/>
            <person name="Galperin M.Y."/>
            <person name="Jogler C."/>
        </authorList>
    </citation>
    <scope>NUCLEOTIDE SEQUENCE [LARGE SCALE GENOMIC DNA]</scope>
    <source>
        <strain evidence="6 7">V144</strain>
    </source>
</reference>
<organism evidence="6 7">
    <name type="scientific">Gimesia aquarii</name>
    <dbReference type="NCBI Taxonomy" id="2527964"/>
    <lineage>
        <taxon>Bacteria</taxon>
        <taxon>Pseudomonadati</taxon>
        <taxon>Planctomycetota</taxon>
        <taxon>Planctomycetia</taxon>
        <taxon>Planctomycetales</taxon>
        <taxon>Planctomycetaceae</taxon>
        <taxon>Gimesia</taxon>
    </lineage>
</organism>
<feature type="domain" description="HTH gntR-type" evidence="5">
    <location>
        <begin position="52"/>
        <end position="120"/>
    </location>
</feature>
<dbReference type="InterPro" id="IPR036388">
    <property type="entry name" value="WH-like_DNA-bd_sf"/>
</dbReference>
<evidence type="ECO:0000256" key="2">
    <source>
        <dbReference type="ARBA" id="ARBA00023015"/>
    </source>
</evidence>
<dbReference type="Gene3D" id="3.40.50.2300">
    <property type="match status" value="2"/>
</dbReference>
<evidence type="ECO:0000256" key="1">
    <source>
        <dbReference type="ARBA" id="ARBA00022491"/>
    </source>
</evidence>
<keyword evidence="3" id="KW-0238">DNA-binding</keyword>
<protein>
    <submittedName>
        <fullName evidence="6">Arabinose metabolism transcriptional repressor</fullName>
    </submittedName>
</protein>
<dbReference type="Proteomes" id="UP000318704">
    <property type="component" value="Chromosome"/>
</dbReference>
<dbReference type="PROSITE" id="PS50949">
    <property type="entry name" value="HTH_GNTR"/>
    <property type="match status" value="1"/>
</dbReference>
<dbReference type="CDD" id="cd06267">
    <property type="entry name" value="PBP1_LacI_sugar_binding-like"/>
    <property type="match status" value="1"/>
</dbReference>
<keyword evidence="4" id="KW-0804">Transcription</keyword>
<dbReference type="InterPro" id="IPR000524">
    <property type="entry name" value="Tscrpt_reg_HTH_GntR"/>
</dbReference>
<dbReference type="InterPro" id="IPR036390">
    <property type="entry name" value="WH_DNA-bd_sf"/>
</dbReference>
<dbReference type="EMBL" id="CP037920">
    <property type="protein sequence ID" value="QDT96061.1"/>
    <property type="molecule type" value="Genomic_DNA"/>
</dbReference>
<dbReference type="PANTHER" id="PTHR30146">
    <property type="entry name" value="LACI-RELATED TRANSCRIPTIONAL REPRESSOR"/>
    <property type="match status" value="1"/>
</dbReference>
<dbReference type="SUPFAM" id="SSF46785">
    <property type="entry name" value="Winged helix' DNA-binding domain"/>
    <property type="match status" value="1"/>
</dbReference>
<dbReference type="PANTHER" id="PTHR30146:SF148">
    <property type="entry name" value="HTH-TYPE TRANSCRIPTIONAL REPRESSOR PURR-RELATED"/>
    <property type="match status" value="1"/>
</dbReference>
<dbReference type="KEGG" id="gaw:V144x_15140"/>
<dbReference type="GO" id="GO:0003700">
    <property type="term" value="F:DNA-binding transcription factor activity"/>
    <property type="evidence" value="ECO:0007669"/>
    <property type="project" value="InterPro"/>
</dbReference>
<name>A0A517VSS6_9PLAN</name>
<keyword evidence="1" id="KW-0678">Repressor</keyword>
<proteinExistence type="predicted"/>
<dbReference type="InterPro" id="IPR046335">
    <property type="entry name" value="LacI/GalR-like_sensor"/>
</dbReference>
<evidence type="ECO:0000259" key="5">
    <source>
        <dbReference type="PROSITE" id="PS50949"/>
    </source>
</evidence>
<evidence type="ECO:0000256" key="4">
    <source>
        <dbReference type="ARBA" id="ARBA00023163"/>
    </source>
</evidence>
<dbReference type="CDD" id="cd07377">
    <property type="entry name" value="WHTH_GntR"/>
    <property type="match status" value="1"/>
</dbReference>
<evidence type="ECO:0000313" key="6">
    <source>
        <dbReference type="EMBL" id="QDT96061.1"/>
    </source>
</evidence>
<dbReference type="Pfam" id="PF00392">
    <property type="entry name" value="GntR"/>
    <property type="match status" value="1"/>
</dbReference>
<sequence>MLYVPIVDLFKISGMIPKQKDLSNWDDPTLLFKNETFDAASFAANESTDSTQAKYERIQEYLKTQIREGQLPPGTALPSEQQLANLFESARSTVRQAMGMLEREGLVSRVQGKGTFVHENARQRLASGLDILALVIPEVLSGFYPSLQHSFEESARHSQNQMMVCCTRNNIDKQGNAILQLIDNQVGGVAIVPASTPPTPAYQIRQLQKAGIPVVFCHRPVEGIIAPLLGLPYKEIGRLAGESLVKLGHRRFAFFAPHCTHTTDMYLDGFQKSLAEEGCELPEDHCYFGEDGVIDMQKLDADIVSTLKRLMESKDRPTAIFTTFDSMAERIYLHLNKMGIRMPEEISLIGVGDKIRHSVLQQHIASVTIDETQLGHRAAELLNKMRSGEIPIESSESYIIPAEVYHGTTLGAMNEVEMT</sequence>
<gene>
    <name evidence="6" type="primary">araR_1</name>
    <name evidence="6" type="ORF">V144x_15140</name>
</gene>
<dbReference type="Pfam" id="PF13377">
    <property type="entry name" value="Peripla_BP_3"/>
    <property type="match status" value="1"/>
</dbReference>
<keyword evidence="2" id="KW-0805">Transcription regulation</keyword>
<evidence type="ECO:0000256" key="3">
    <source>
        <dbReference type="ARBA" id="ARBA00023125"/>
    </source>
</evidence>
<dbReference type="Gene3D" id="1.10.10.10">
    <property type="entry name" value="Winged helix-like DNA-binding domain superfamily/Winged helix DNA-binding domain"/>
    <property type="match status" value="1"/>
</dbReference>
<dbReference type="PRINTS" id="PR00035">
    <property type="entry name" value="HTHGNTR"/>
</dbReference>
<dbReference type="GO" id="GO:0000976">
    <property type="term" value="F:transcription cis-regulatory region binding"/>
    <property type="evidence" value="ECO:0007669"/>
    <property type="project" value="TreeGrafter"/>
</dbReference>
<dbReference type="InterPro" id="IPR028082">
    <property type="entry name" value="Peripla_BP_I"/>
</dbReference>